<sequence>MSTMSQFLLLALVFFVSTMASDEHYGHHGGYGDGGYGYGGLGHHGGYVVAMEVMAMETTVRRHGYGVTTEAMVTTEETLDMVDMDTVVTDMVFPMPDTSELF</sequence>
<evidence type="ECO:0000256" key="1">
    <source>
        <dbReference type="SAM" id="SignalP"/>
    </source>
</evidence>
<evidence type="ECO:0000313" key="2">
    <source>
        <dbReference type="Proteomes" id="UP000887574"/>
    </source>
</evidence>
<keyword evidence="2" id="KW-1185">Reference proteome</keyword>
<keyword evidence="1" id="KW-0732">Signal</keyword>
<dbReference type="WBParaSite" id="jg25940">
    <property type="protein sequence ID" value="jg25940"/>
    <property type="gene ID" value="jg25940"/>
</dbReference>
<feature type="signal peptide" evidence="1">
    <location>
        <begin position="1"/>
        <end position="20"/>
    </location>
</feature>
<protein>
    <submittedName>
        <fullName evidence="3">Uncharacterized protein</fullName>
    </submittedName>
</protein>
<evidence type="ECO:0000313" key="3">
    <source>
        <dbReference type="WBParaSite" id="jg25940"/>
    </source>
</evidence>
<name>A0A915E5A9_9BILA</name>
<dbReference type="AlphaFoldDB" id="A0A915E5A9"/>
<accession>A0A915E5A9</accession>
<organism evidence="2 3">
    <name type="scientific">Ditylenchus dipsaci</name>
    <dbReference type="NCBI Taxonomy" id="166011"/>
    <lineage>
        <taxon>Eukaryota</taxon>
        <taxon>Metazoa</taxon>
        <taxon>Ecdysozoa</taxon>
        <taxon>Nematoda</taxon>
        <taxon>Chromadorea</taxon>
        <taxon>Rhabditida</taxon>
        <taxon>Tylenchina</taxon>
        <taxon>Tylenchomorpha</taxon>
        <taxon>Sphaerularioidea</taxon>
        <taxon>Anguinidae</taxon>
        <taxon>Anguininae</taxon>
        <taxon>Ditylenchus</taxon>
    </lineage>
</organism>
<proteinExistence type="predicted"/>
<feature type="chain" id="PRO_5037885143" evidence="1">
    <location>
        <begin position="21"/>
        <end position="102"/>
    </location>
</feature>
<dbReference type="Proteomes" id="UP000887574">
    <property type="component" value="Unplaced"/>
</dbReference>
<reference evidence="3" key="1">
    <citation type="submission" date="2022-11" db="UniProtKB">
        <authorList>
            <consortium name="WormBaseParasite"/>
        </authorList>
    </citation>
    <scope>IDENTIFICATION</scope>
</reference>